<dbReference type="InterPro" id="IPR036629">
    <property type="entry name" value="YjbJ_sf"/>
</dbReference>
<dbReference type="SUPFAM" id="SSF69047">
    <property type="entry name" value="Hypothetical protein YjbJ"/>
    <property type="match status" value="1"/>
</dbReference>
<evidence type="ECO:0000259" key="2">
    <source>
        <dbReference type="Pfam" id="PF05532"/>
    </source>
</evidence>
<proteinExistence type="inferred from homology"/>
<organism evidence="3 4">
    <name type="scientific">Nitrincola iocasae</name>
    <dbReference type="NCBI Taxonomy" id="2614693"/>
    <lineage>
        <taxon>Bacteria</taxon>
        <taxon>Pseudomonadati</taxon>
        <taxon>Pseudomonadota</taxon>
        <taxon>Gammaproteobacteria</taxon>
        <taxon>Oceanospirillales</taxon>
        <taxon>Oceanospirillaceae</taxon>
        <taxon>Nitrincola</taxon>
    </lineage>
</organism>
<keyword evidence="4" id="KW-1185">Reference proteome</keyword>
<protein>
    <submittedName>
        <fullName evidence="3">CsbD family protein</fullName>
    </submittedName>
</protein>
<dbReference type="Proteomes" id="UP000325606">
    <property type="component" value="Chromosome"/>
</dbReference>
<dbReference type="PIRSF" id="PIRSF039008">
    <property type="entry name" value="YjbJ"/>
    <property type="match status" value="1"/>
</dbReference>
<evidence type="ECO:0000256" key="1">
    <source>
        <dbReference type="ARBA" id="ARBA00009129"/>
    </source>
</evidence>
<dbReference type="KEGG" id="nik:F5I99_13955"/>
<evidence type="ECO:0000313" key="3">
    <source>
        <dbReference type="EMBL" id="QEW07508.1"/>
    </source>
</evidence>
<dbReference type="InterPro" id="IPR026042">
    <property type="entry name" value="YjbJ"/>
</dbReference>
<comment type="similarity">
    <text evidence="1">Belongs to the UPF0337 (CsbD) family.</text>
</comment>
<sequence length="72" mass="8321">MTTSENAINRLSAQWKQHMGAAKIAWGKLTDDQLMETSGHHQKLVGLIEEQYNITREEAEKQVKLFTETHIR</sequence>
<evidence type="ECO:0000313" key="4">
    <source>
        <dbReference type="Proteomes" id="UP000325606"/>
    </source>
</evidence>
<accession>A0A5J6LGD4</accession>
<dbReference type="EMBL" id="CP044222">
    <property type="protein sequence ID" value="QEW07508.1"/>
    <property type="molecule type" value="Genomic_DNA"/>
</dbReference>
<dbReference type="RefSeq" id="WP_151056999.1">
    <property type="nucleotide sequence ID" value="NZ_CP044222.1"/>
</dbReference>
<dbReference type="Pfam" id="PF05532">
    <property type="entry name" value="CsbD"/>
    <property type="match status" value="1"/>
</dbReference>
<dbReference type="InterPro" id="IPR008462">
    <property type="entry name" value="CsbD"/>
</dbReference>
<dbReference type="AlphaFoldDB" id="A0A5J6LGD4"/>
<dbReference type="Gene3D" id="1.10.1470.10">
    <property type="entry name" value="YjbJ"/>
    <property type="match status" value="1"/>
</dbReference>
<name>A0A5J6LGD4_9GAMM</name>
<feature type="domain" description="CsbD-like" evidence="2">
    <location>
        <begin position="9"/>
        <end position="61"/>
    </location>
</feature>
<gene>
    <name evidence="3" type="ORF">F5I99_13955</name>
</gene>
<reference evidence="3 4" key="1">
    <citation type="submission" date="2019-09" db="EMBL/GenBank/DDBJ databases">
        <title>Nitrincola iocasae sp. nov., a bacterium isolated from the sediment collected at a cold seep field in South China Sea.</title>
        <authorList>
            <person name="Zhang H."/>
            <person name="Wang H."/>
            <person name="Li C."/>
        </authorList>
    </citation>
    <scope>NUCLEOTIDE SEQUENCE [LARGE SCALE GENOMIC DNA]</scope>
    <source>
        <strain evidence="3 4">KXZD1103</strain>
    </source>
</reference>